<sequence length="100" mass="11314">TCLKTNAGNERDLRNMAGGTEMEATALNERGYHALIQYIRLRMDLTLHMDPSTLPSRVCRKISSKNDNKIASAHKHQLFVWSFLCATVPRPQRVAHAPLQ</sequence>
<feature type="non-terminal residue" evidence="1">
    <location>
        <position position="100"/>
    </location>
</feature>
<protein>
    <submittedName>
        <fullName evidence="1">Uncharacterized protein</fullName>
    </submittedName>
</protein>
<dbReference type="AlphaFoldDB" id="A0A0B2W570"/>
<dbReference type="Proteomes" id="UP000031036">
    <property type="component" value="Unassembled WGS sequence"/>
</dbReference>
<comment type="caution">
    <text evidence="1">The sequence shown here is derived from an EMBL/GenBank/DDBJ whole genome shotgun (WGS) entry which is preliminary data.</text>
</comment>
<proteinExistence type="predicted"/>
<feature type="non-terminal residue" evidence="1">
    <location>
        <position position="1"/>
    </location>
</feature>
<dbReference type="EMBL" id="JPKZ01000233">
    <property type="protein sequence ID" value="KHN88425.1"/>
    <property type="molecule type" value="Genomic_DNA"/>
</dbReference>
<organism evidence="1 2">
    <name type="scientific">Toxocara canis</name>
    <name type="common">Canine roundworm</name>
    <dbReference type="NCBI Taxonomy" id="6265"/>
    <lineage>
        <taxon>Eukaryota</taxon>
        <taxon>Metazoa</taxon>
        <taxon>Ecdysozoa</taxon>
        <taxon>Nematoda</taxon>
        <taxon>Chromadorea</taxon>
        <taxon>Rhabditida</taxon>
        <taxon>Spirurina</taxon>
        <taxon>Ascaridomorpha</taxon>
        <taxon>Ascaridoidea</taxon>
        <taxon>Toxocaridae</taxon>
        <taxon>Toxocara</taxon>
    </lineage>
</organism>
<keyword evidence="2" id="KW-1185">Reference proteome</keyword>
<evidence type="ECO:0000313" key="2">
    <source>
        <dbReference type="Proteomes" id="UP000031036"/>
    </source>
</evidence>
<evidence type="ECO:0000313" key="1">
    <source>
        <dbReference type="EMBL" id="KHN88425.1"/>
    </source>
</evidence>
<gene>
    <name evidence="1" type="ORF">Tcan_00651</name>
</gene>
<name>A0A0B2W570_TOXCA</name>
<accession>A0A0B2W570</accession>
<reference evidence="1" key="1">
    <citation type="submission" date="2014-11" db="EMBL/GenBank/DDBJ databases">
        <title>Genetic blueprint of the zoonotic pathogen Toxocara canis.</title>
        <authorList>
            <person name="Zhu X.-Q."/>
            <person name="Korhonen P.K."/>
            <person name="Cai H."/>
            <person name="Young N.D."/>
            <person name="Nejsum P."/>
            <person name="von Samson-Himmelstjerna G."/>
            <person name="Boag P.R."/>
            <person name="Tan P."/>
            <person name="Li Q."/>
            <person name="Min J."/>
            <person name="Yang Y."/>
            <person name="Wang X."/>
            <person name="Fang X."/>
            <person name="Hall R.S."/>
            <person name="Hofmann A."/>
            <person name="Sternberg P.W."/>
            <person name="Jex A.R."/>
            <person name="Gasser R.B."/>
        </authorList>
    </citation>
    <scope>NUCLEOTIDE SEQUENCE [LARGE SCALE GENOMIC DNA]</scope>
    <source>
        <strain evidence="1">PN_DK_2014</strain>
    </source>
</reference>